<evidence type="ECO:0000313" key="4">
    <source>
        <dbReference type="Ensembl" id="ENSEBUP00000001263.1"/>
    </source>
</evidence>
<evidence type="ECO:0000256" key="1">
    <source>
        <dbReference type="ARBA" id="ARBA00004496"/>
    </source>
</evidence>
<comment type="subcellular location">
    <subcellularLocation>
        <location evidence="1">Cytoplasm</location>
    </subcellularLocation>
</comment>
<dbReference type="AlphaFoldDB" id="A0A8C4N3V0"/>
<reference evidence="4" key="2">
    <citation type="submission" date="2025-09" db="UniProtKB">
        <authorList>
            <consortium name="Ensembl"/>
        </authorList>
    </citation>
    <scope>IDENTIFICATION</scope>
</reference>
<sequence>MPILLQGVPGLHTPKNGYDRFSRFSATWEQTDRRRSLETIRAYSLVVNGSKMPHQNASYFSLHPDADWWSLHNHSLEDEETAVSGSLVILLHQALFHAKRHPLWCDLLLVPEHLLEQVACRAMRAAAREPCGIRGAILLVLLNSKAQRSRKEADASPQLLARLPLDPSVAPTFELTLLLHNDGPSAWTWWHHIMALGGCFTRAAQFPKSLRLGPSFRLFKRKLYCPDPAEEC</sequence>
<reference evidence="4" key="1">
    <citation type="submission" date="2025-08" db="UniProtKB">
        <authorList>
            <consortium name="Ensembl"/>
        </authorList>
    </citation>
    <scope>IDENTIFICATION</scope>
</reference>
<organism evidence="4 5">
    <name type="scientific">Eptatretus burgeri</name>
    <name type="common">Inshore hagfish</name>
    <dbReference type="NCBI Taxonomy" id="7764"/>
    <lineage>
        <taxon>Eukaryota</taxon>
        <taxon>Metazoa</taxon>
        <taxon>Chordata</taxon>
        <taxon>Craniata</taxon>
        <taxon>Vertebrata</taxon>
        <taxon>Cyclostomata</taxon>
        <taxon>Myxini</taxon>
        <taxon>Myxiniformes</taxon>
        <taxon>Myxinidae</taxon>
        <taxon>Eptatretinae</taxon>
        <taxon>Eptatretus</taxon>
    </lineage>
</organism>
<comment type="similarity">
    <text evidence="2">Belongs to the DDIT4 family.</text>
</comment>
<dbReference type="Ensembl" id="ENSEBUT00000001585.1">
    <property type="protein sequence ID" value="ENSEBUP00000001263.1"/>
    <property type="gene ID" value="ENSEBUG00000001136.1"/>
</dbReference>
<dbReference type="PANTHER" id="PTHR12478:SF16">
    <property type="entry name" value="PROTEIN CHARYBDE-RELATED"/>
    <property type="match status" value="1"/>
</dbReference>
<dbReference type="InterPro" id="IPR038281">
    <property type="entry name" value="RTP801-like_C_sf"/>
</dbReference>
<dbReference type="Gene3D" id="3.90.470.40">
    <property type="entry name" value="RTP801-like"/>
    <property type="match status" value="1"/>
</dbReference>
<keyword evidence="5" id="KW-1185">Reference proteome</keyword>
<protein>
    <submittedName>
        <fullName evidence="4">DNA damage inducible transcript 4</fullName>
    </submittedName>
</protein>
<dbReference type="GO" id="GO:0006915">
    <property type="term" value="P:apoptotic process"/>
    <property type="evidence" value="ECO:0007669"/>
    <property type="project" value="TreeGrafter"/>
</dbReference>
<dbReference type="Proteomes" id="UP000694388">
    <property type="component" value="Unplaced"/>
</dbReference>
<evidence type="ECO:0000256" key="2">
    <source>
        <dbReference type="ARBA" id="ARBA00010670"/>
    </source>
</evidence>
<name>A0A8C4N3V0_EPTBU</name>
<dbReference type="PANTHER" id="PTHR12478">
    <property type="entry name" value="DNA-DAMAGE-INDUCIBLE TRANSCRIPT 4 PROTEIN DDIT4"/>
    <property type="match status" value="1"/>
</dbReference>
<dbReference type="GO" id="GO:0009968">
    <property type="term" value="P:negative regulation of signal transduction"/>
    <property type="evidence" value="ECO:0007669"/>
    <property type="project" value="InterPro"/>
</dbReference>
<evidence type="ECO:0000313" key="5">
    <source>
        <dbReference type="Proteomes" id="UP000694388"/>
    </source>
</evidence>
<accession>A0A8C4N3V0</accession>
<dbReference type="GO" id="GO:0005737">
    <property type="term" value="C:cytoplasm"/>
    <property type="evidence" value="ECO:0007669"/>
    <property type="project" value="UniProtKB-SubCell"/>
</dbReference>
<dbReference type="GeneTree" id="ENSGT00530000063652"/>
<dbReference type="InterPro" id="IPR012918">
    <property type="entry name" value="RTP801-like"/>
</dbReference>
<evidence type="ECO:0000256" key="3">
    <source>
        <dbReference type="ARBA" id="ARBA00022490"/>
    </source>
</evidence>
<keyword evidence="3" id="KW-0963">Cytoplasm</keyword>
<proteinExistence type="inferred from homology"/>
<dbReference type="GO" id="GO:0032006">
    <property type="term" value="P:regulation of TOR signaling"/>
    <property type="evidence" value="ECO:0007669"/>
    <property type="project" value="TreeGrafter"/>
</dbReference>
<dbReference type="Pfam" id="PF07809">
    <property type="entry name" value="RTP801_C"/>
    <property type="match status" value="1"/>
</dbReference>